<dbReference type="HAMAP" id="MF_01363">
    <property type="entry name" value="Ribosomal_bL21"/>
    <property type="match status" value="1"/>
</dbReference>
<dbReference type="Gene3D" id="1.10.150.20">
    <property type="entry name" value="5' to 3' exonuclease, C-terminal subdomain"/>
    <property type="match status" value="1"/>
</dbReference>
<gene>
    <name evidence="4 7" type="primary">rplU</name>
    <name evidence="7" type="ORF">RFM51_16680</name>
</gene>
<comment type="function">
    <text evidence="4 5">This protein binds to 23S rRNA in the presence of protein L20.</text>
</comment>
<comment type="caution">
    <text evidence="7">The sequence shown here is derived from an EMBL/GenBank/DDBJ whole genome shotgun (WGS) entry which is preliminary data.</text>
</comment>
<evidence type="ECO:0000256" key="5">
    <source>
        <dbReference type="RuleBase" id="RU000562"/>
    </source>
</evidence>
<dbReference type="InterPro" id="IPR036164">
    <property type="entry name" value="bL21-like_sf"/>
</dbReference>
<dbReference type="Pfam" id="PF00829">
    <property type="entry name" value="Ribosomal_L21p"/>
    <property type="match status" value="1"/>
</dbReference>
<evidence type="ECO:0000256" key="1">
    <source>
        <dbReference type="ARBA" id="ARBA00008563"/>
    </source>
</evidence>
<comment type="subunit">
    <text evidence="4">Part of the 50S ribosomal subunit. Contacts protein L20.</text>
</comment>
<feature type="compositionally biased region" description="Basic and acidic residues" evidence="6">
    <location>
        <begin position="114"/>
        <end position="152"/>
    </location>
</feature>
<accession>A0ABU4X1W6</accession>
<keyword evidence="4 5" id="KW-0694">RNA-binding</keyword>
<keyword evidence="3 4" id="KW-0687">Ribonucleoprotein</keyword>
<dbReference type="GO" id="GO:0005840">
    <property type="term" value="C:ribosome"/>
    <property type="evidence" value="ECO:0007669"/>
    <property type="project" value="UniProtKB-KW"/>
</dbReference>
<dbReference type="RefSeq" id="WP_320215187.1">
    <property type="nucleotide sequence ID" value="NZ_JAVIIS010000022.1"/>
</dbReference>
<dbReference type="InterPro" id="IPR028909">
    <property type="entry name" value="bL21-like"/>
</dbReference>
<dbReference type="Proteomes" id="UP001272097">
    <property type="component" value="Unassembled WGS sequence"/>
</dbReference>
<dbReference type="Pfam" id="PF14520">
    <property type="entry name" value="HHH_5"/>
    <property type="match status" value="1"/>
</dbReference>
<dbReference type="PANTHER" id="PTHR21349">
    <property type="entry name" value="50S RIBOSOMAL PROTEIN L21"/>
    <property type="match status" value="1"/>
</dbReference>
<organism evidence="7 8">
    <name type="scientific">Mesorhizobium australafricanum</name>
    <dbReference type="NCBI Taxonomy" id="3072311"/>
    <lineage>
        <taxon>Bacteria</taxon>
        <taxon>Pseudomonadati</taxon>
        <taxon>Pseudomonadota</taxon>
        <taxon>Alphaproteobacteria</taxon>
        <taxon>Hyphomicrobiales</taxon>
        <taxon>Phyllobacteriaceae</taxon>
        <taxon>Mesorhizobium</taxon>
    </lineage>
</organism>
<evidence type="ECO:0000256" key="2">
    <source>
        <dbReference type="ARBA" id="ARBA00022980"/>
    </source>
</evidence>
<dbReference type="NCBIfam" id="TIGR00061">
    <property type="entry name" value="L21"/>
    <property type="match status" value="1"/>
</dbReference>
<feature type="region of interest" description="Disordered" evidence="6">
    <location>
        <begin position="110"/>
        <end position="170"/>
    </location>
</feature>
<keyword evidence="4 5" id="KW-0699">rRNA-binding</keyword>
<feature type="compositionally biased region" description="Low complexity" evidence="6">
    <location>
        <begin position="153"/>
        <end position="168"/>
    </location>
</feature>
<sequence>MFAVIKTGGKQYRVAANDLLKIEKVEAKVGDIVEIGNVLAHGEGENVTFGAPFVDGALVTAEVVEQGKNRTVIAFKKRRRQNSRRKIGHRQLLTTVRIAEILLGGAKPSKKAAAKPEAKAEAKAPEAKAEVAAEAKAETAPKEPKAKKETKAEAAAAEEAKAAPLFKAPKGEPDDLTVIKGIGPVAAKDLAEQGIITFAQLAKLSDKDVAKIDEHMPFSADQIKDWREQAKELAKK</sequence>
<dbReference type="SUPFAM" id="SSF141091">
    <property type="entry name" value="L21p-like"/>
    <property type="match status" value="1"/>
</dbReference>
<evidence type="ECO:0000313" key="8">
    <source>
        <dbReference type="Proteomes" id="UP001272097"/>
    </source>
</evidence>
<dbReference type="InterPro" id="IPR001787">
    <property type="entry name" value="Ribosomal_bL21"/>
</dbReference>
<dbReference type="PANTHER" id="PTHR21349:SF0">
    <property type="entry name" value="LARGE RIBOSOMAL SUBUNIT PROTEIN BL21M"/>
    <property type="match status" value="1"/>
</dbReference>
<dbReference type="InterPro" id="IPR010995">
    <property type="entry name" value="DNA_repair_Rad51/TF_NusA_a-hlx"/>
</dbReference>
<dbReference type="SUPFAM" id="SSF47794">
    <property type="entry name" value="Rad51 N-terminal domain-like"/>
    <property type="match status" value="1"/>
</dbReference>
<proteinExistence type="inferred from homology"/>
<name>A0ABU4X1W6_9HYPH</name>
<evidence type="ECO:0000256" key="6">
    <source>
        <dbReference type="SAM" id="MobiDB-lite"/>
    </source>
</evidence>
<evidence type="ECO:0000313" key="7">
    <source>
        <dbReference type="EMBL" id="MDX8441230.1"/>
    </source>
</evidence>
<evidence type="ECO:0000256" key="3">
    <source>
        <dbReference type="ARBA" id="ARBA00023274"/>
    </source>
</evidence>
<comment type="similarity">
    <text evidence="1 4 5">Belongs to the bacterial ribosomal protein bL21 family.</text>
</comment>
<keyword evidence="2 4" id="KW-0689">Ribosomal protein</keyword>
<evidence type="ECO:0000256" key="4">
    <source>
        <dbReference type="HAMAP-Rule" id="MF_01363"/>
    </source>
</evidence>
<protein>
    <recommendedName>
        <fullName evidence="4">Large ribosomal subunit protein bL21</fullName>
    </recommendedName>
</protein>
<dbReference type="EMBL" id="JAVIIS010000022">
    <property type="protein sequence ID" value="MDX8441230.1"/>
    <property type="molecule type" value="Genomic_DNA"/>
</dbReference>
<keyword evidence="8" id="KW-1185">Reference proteome</keyword>
<reference evidence="7 8" key="1">
    <citation type="submission" date="2023-08" db="EMBL/GenBank/DDBJ databases">
        <title>Implementing the SeqCode for naming new Mesorhizobium species isolated from Vachellia karroo root nodules.</title>
        <authorList>
            <person name="Van Lill M."/>
        </authorList>
    </citation>
    <scope>NUCLEOTIDE SEQUENCE [LARGE SCALE GENOMIC DNA]</scope>
    <source>
        <strain evidence="7 8">VK3E</strain>
    </source>
</reference>